<dbReference type="RefSeq" id="WP_215048670.1">
    <property type="nucleotide sequence ID" value="NZ_JAUSWC010000032.1"/>
</dbReference>
<keyword evidence="2" id="KW-1185">Reference proteome</keyword>
<evidence type="ECO:0000313" key="2">
    <source>
        <dbReference type="Proteomes" id="UP001236795"/>
    </source>
</evidence>
<protein>
    <submittedName>
        <fullName evidence="1">Uncharacterized protein</fullName>
    </submittedName>
</protein>
<comment type="caution">
    <text evidence="1">The sequence shown here is derived from an EMBL/GenBank/DDBJ whole genome shotgun (WGS) entry which is preliminary data.</text>
</comment>
<reference evidence="1 2" key="1">
    <citation type="submission" date="2023-07" db="EMBL/GenBank/DDBJ databases">
        <title>Genomic Encyclopedia of Type Strains, Phase IV (KMG-IV): sequencing the most valuable type-strain genomes for metagenomic binning, comparative biology and taxonomic classification.</title>
        <authorList>
            <person name="Goeker M."/>
        </authorList>
    </citation>
    <scope>NUCLEOTIDE SEQUENCE [LARGE SCALE GENOMIC DNA]</scope>
    <source>
        <strain evidence="1 2">DSM 40573</strain>
    </source>
</reference>
<dbReference type="Proteomes" id="UP001236795">
    <property type="component" value="Unassembled WGS sequence"/>
</dbReference>
<sequence>MTAPGFHSVIAVILARSERRWVGAAWTARYDRITPVELRLDDPVG</sequence>
<evidence type="ECO:0000313" key="1">
    <source>
        <dbReference type="EMBL" id="MDQ0491345.1"/>
    </source>
</evidence>
<dbReference type="EMBL" id="JAUSWC010000032">
    <property type="protein sequence ID" value="MDQ0491345.1"/>
    <property type="molecule type" value="Genomic_DNA"/>
</dbReference>
<gene>
    <name evidence="1" type="ORF">QO019_006242</name>
</gene>
<name>A0ABU0KPI4_9ACTN</name>
<accession>A0ABU0KPI4</accession>
<proteinExistence type="predicted"/>
<organism evidence="1 2">
    <name type="scientific">Streptomyces thermodiastaticus</name>
    <dbReference type="NCBI Taxonomy" id="44061"/>
    <lineage>
        <taxon>Bacteria</taxon>
        <taxon>Bacillati</taxon>
        <taxon>Actinomycetota</taxon>
        <taxon>Actinomycetes</taxon>
        <taxon>Kitasatosporales</taxon>
        <taxon>Streptomycetaceae</taxon>
        <taxon>Streptomyces</taxon>
    </lineage>
</organism>